<reference evidence="1 2" key="1">
    <citation type="submission" date="2024-06" db="EMBL/GenBank/DDBJ databases">
        <title>Sorghum-associated microbial communities from plants grown in Nebraska, USA.</title>
        <authorList>
            <person name="Schachtman D."/>
        </authorList>
    </citation>
    <scope>NUCLEOTIDE SEQUENCE [LARGE SCALE GENOMIC DNA]</scope>
    <source>
        <strain evidence="1 2">1073</strain>
    </source>
</reference>
<evidence type="ECO:0000313" key="1">
    <source>
        <dbReference type="EMBL" id="MET3654061.1"/>
    </source>
</evidence>
<gene>
    <name evidence="1" type="ORF">ABIC75_003799</name>
</gene>
<keyword evidence="2" id="KW-1185">Reference proteome</keyword>
<sequence>MKNYELTAGVCSTFEQAIRFADWCDGRPIVPNFHDVMRQFGVSRATAYNWLSAWHAARGTRAVPMRCAA</sequence>
<protein>
    <recommendedName>
        <fullName evidence="3">Helix-turn-helix domain-containing protein</fullName>
    </recommendedName>
</protein>
<proteinExistence type="predicted"/>
<dbReference type="EMBL" id="JBEPMU010000006">
    <property type="protein sequence ID" value="MET3654061.1"/>
    <property type="molecule type" value="Genomic_DNA"/>
</dbReference>
<dbReference type="RefSeq" id="WP_354015435.1">
    <property type="nucleotide sequence ID" value="NZ_JBEPMU010000006.1"/>
</dbReference>
<dbReference type="Proteomes" id="UP001549184">
    <property type="component" value="Unassembled WGS sequence"/>
</dbReference>
<organism evidence="1 2">
    <name type="scientific">Dyella japonica</name>
    <dbReference type="NCBI Taxonomy" id="231455"/>
    <lineage>
        <taxon>Bacteria</taxon>
        <taxon>Pseudomonadati</taxon>
        <taxon>Pseudomonadota</taxon>
        <taxon>Gammaproteobacteria</taxon>
        <taxon>Lysobacterales</taxon>
        <taxon>Rhodanobacteraceae</taxon>
        <taxon>Dyella</taxon>
    </lineage>
</organism>
<evidence type="ECO:0008006" key="3">
    <source>
        <dbReference type="Google" id="ProtNLM"/>
    </source>
</evidence>
<accession>A0ABV2JZ07</accession>
<comment type="caution">
    <text evidence="1">The sequence shown here is derived from an EMBL/GenBank/DDBJ whole genome shotgun (WGS) entry which is preliminary data.</text>
</comment>
<evidence type="ECO:0000313" key="2">
    <source>
        <dbReference type="Proteomes" id="UP001549184"/>
    </source>
</evidence>
<name>A0ABV2JZ07_9GAMM</name>